<reference evidence="3 4" key="2">
    <citation type="journal article" date="2013" name="PLoS ONE">
        <title>INDIGO - INtegrated Data Warehouse of MIcrobial GenOmes with Examples from the Red Sea Extremophiles.</title>
        <authorList>
            <person name="Alam I."/>
            <person name="Antunes A."/>
            <person name="Kamau A.A."/>
            <person name="Ba Alawi W."/>
            <person name="Kalkatawi M."/>
            <person name="Stingl U."/>
            <person name="Bajic V.B."/>
        </authorList>
    </citation>
    <scope>NUCLEOTIDE SEQUENCE [LARGE SCALE GENOMIC DNA]</scope>
    <source>
        <strain evidence="3 4">SARL4B</strain>
    </source>
</reference>
<dbReference type="GeneID" id="25120753"/>
<name>F7PGA7_9EURY</name>
<dbReference type="Gene3D" id="1.10.10.10">
    <property type="entry name" value="Winged helix-like DNA-binding domain superfamily/Winged helix DNA-binding domain"/>
    <property type="match status" value="1"/>
</dbReference>
<sequence length="147" mass="16490">MSEHEQSDAPAAIVRDDQLGGQPRLDGHRIGVHHIWTHYQQEKSIEQIAEEVYSHLRIEQVQAAVGYARANPEEMAALEREREWLIRDRMRRARKRKRLALGMSCPKCGGQLIAGEDLPLALVACSSCGDEHVVKLLLEGASDAQTE</sequence>
<evidence type="ECO:0000313" key="4">
    <source>
        <dbReference type="Proteomes" id="UP000003861"/>
    </source>
</evidence>
<dbReference type="InterPro" id="IPR009057">
    <property type="entry name" value="Homeodomain-like_sf"/>
</dbReference>
<reference evidence="3 4" key="1">
    <citation type="journal article" date="2011" name="J. Bacteriol.">
        <title>Genome sequence of Halorhabdus tiamatea, the first archaeon isolated from a deep-sea anoxic brine lake.</title>
        <authorList>
            <person name="Antunes A."/>
            <person name="Alam I."/>
            <person name="Bajic V.B."/>
            <person name="Stingl U."/>
        </authorList>
    </citation>
    <scope>NUCLEOTIDE SEQUENCE [LARGE SCALE GENOMIC DNA]</scope>
    <source>
        <strain evidence="3 4">SARL4B</strain>
    </source>
</reference>
<accession>F7PGA7</accession>
<dbReference type="HOGENOM" id="CLU_1763831_0_0_2"/>
<dbReference type="Proteomes" id="UP000003861">
    <property type="component" value="Unassembled WGS sequence"/>
</dbReference>
<dbReference type="eggNOG" id="arCOG09407">
    <property type="taxonomic scope" value="Archaea"/>
</dbReference>
<evidence type="ECO:0000313" key="5">
    <source>
        <dbReference type="Proteomes" id="UP000015381"/>
    </source>
</evidence>
<organism evidence="3 4">
    <name type="scientific">Halorhabdus tiamatea SARL4B</name>
    <dbReference type="NCBI Taxonomy" id="1033806"/>
    <lineage>
        <taxon>Archaea</taxon>
        <taxon>Methanobacteriati</taxon>
        <taxon>Methanobacteriota</taxon>
        <taxon>Stenosarchaea group</taxon>
        <taxon>Halobacteria</taxon>
        <taxon>Halobacteriales</taxon>
        <taxon>Haloarculaceae</taxon>
        <taxon>Halorhabdus</taxon>
    </lineage>
</organism>
<dbReference type="STRING" id="1033806.HTIA_1011"/>
<gene>
    <name evidence="3" type="ORF">HLRTI_002610</name>
    <name evidence="2" type="ORF">HTIA_1011</name>
</gene>
<dbReference type="KEGG" id="hti:HTIA_1011"/>
<evidence type="ECO:0000313" key="3">
    <source>
        <dbReference type="EMBL" id="ERJ05379.1"/>
    </source>
</evidence>
<dbReference type="EMBL" id="AFNT02000034">
    <property type="protein sequence ID" value="ERJ05379.1"/>
    <property type="molecule type" value="Genomic_DNA"/>
</dbReference>
<dbReference type="EMBL" id="HF571520">
    <property type="protein sequence ID" value="CCQ33149.1"/>
    <property type="molecule type" value="Genomic_DNA"/>
</dbReference>
<evidence type="ECO:0000313" key="2">
    <source>
        <dbReference type="EMBL" id="CCQ33149.1"/>
    </source>
</evidence>
<dbReference type="Proteomes" id="UP000015381">
    <property type="component" value="Chromosome I"/>
</dbReference>
<feature type="region of interest" description="Disordered" evidence="1">
    <location>
        <begin position="1"/>
        <end position="21"/>
    </location>
</feature>
<protein>
    <submittedName>
        <fullName evidence="3">Uncharacterized protein</fullName>
    </submittedName>
</protein>
<dbReference type="AlphaFoldDB" id="F7PGA7"/>
<keyword evidence="5" id="KW-1185">Reference proteome</keyword>
<evidence type="ECO:0000256" key="1">
    <source>
        <dbReference type="SAM" id="MobiDB-lite"/>
    </source>
</evidence>
<proteinExistence type="predicted"/>
<reference evidence="2 5" key="3">
    <citation type="journal article" date="2014" name="Environ. Microbiol.">
        <title>Halorhabdus tiamatea: proteogenomics and glycosidase activity measurements identify the first cultivated euryarchaeon from a deep-sea anoxic brine lake as potential polysaccharide degrader.</title>
        <authorList>
            <person name="Werner J."/>
            <person name="Ferrer M."/>
            <person name="Michel G."/>
            <person name="Mann A.J."/>
            <person name="Huang S."/>
            <person name="Juarez S."/>
            <person name="Ciordia S."/>
            <person name="Albar J.P."/>
            <person name="Alcaide M."/>
            <person name="La Cono V."/>
            <person name="Yakimov M.M."/>
            <person name="Antunes A."/>
            <person name="Taborda M."/>
            <person name="Da Costa M.S."/>
            <person name="Amann R.I."/>
            <person name="Gloeckner F.O."/>
            <person name="Golyshina O.V."/>
            <person name="Golyshin P.N."/>
            <person name="Teeling H."/>
        </authorList>
    </citation>
    <scope>NUCLEOTIDE SEQUENCE [LARGE SCALE GENOMIC DNA]</scope>
    <source>
        <strain evidence="5">SARL4B</strain>
        <strain evidence="2">Type strain: SARL4B</strain>
    </source>
</reference>
<dbReference type="InterPro" id="IPR007367">
    <property type="entry name" value="DUF433"/>
</dbReference>
<dbReference type="RefSeq" id="WP_008524238.1">
    <property type="nucleotide sequence ID" value="NC_021921.1"/>
</dbReference>
<dbReference type="Pfam" id="PF04255">
    <property type="entry name" value="DUF433"/>
    <property type="match status" value="1"/>
</dbReference>
<dbReference type="SUPFAM" id="SSF46689">
    <property type="entry name" value="Homeodomain-like"/>
    <property type="match status" value="1"/>
</dbReference>
<dbReference type="InterPro" id="IPR036388">
    <property type="entry name" value="WH-like_DNA-bd_sf"/>
</dbReference>